<feature type="non-terminal residue" evidence="1">
    <location>
        <position position="1"/>
    </location>
</feature>
<dbReference type="AlphaFoldDB" id="A0A0B6YGT9"/>
<organism evidence="1">
    <name type="scientific">Arion vulgaris</name>
    <dbReference type="NCBI Taxonomy" id="1028688"/>
    <lineage>
        <taxon>Eukaryota</taxon>
        <taxon>Metazoa</taxon>
        <taxon>Spiralia</taxon>
        <taxon>Lophotrochozoa</taxon>
        <taxon>Mollusca</taxon>
        <taxon>Gastropoda</taxon>
        <taxon>Heterobranchia</taxon>
        <taxon>Euthyneura</taxon>
        <taxon>Panpulmonata</taxon>
        <taxon>Eupulmonata</taxon>
        <taxon>Stylommatophora</taxon>
        <taxon>Helicina</taxon>
        <taxon>Arionoidea</taxon>
        <taxon>Arionidae</taxon>
        <taxon>Arion</taxon>
    </lineage>
</organism>
<proteinExistence type="predicted"/>
<reference evidence="1" key="1">
    <citation type="submission" date="2014-12" db="EMBL/GenBank/DDBJ databases">
        <title>Insight into the proteome of Arion vulgaris.</title>
        <authorList>
            <person name="Aradska J."/>
            <person name="Bulat T."/>
            <person name="Smidak R."/>
            <person name="Sarate P."/>
            <person name="Gangsoo J."/>
            <person name="Sialana F."/>
            <person name="Bilban M."/>
            <person name="Lubec G."/>
        </authorList>
    </citation>
    <scope>NUCLEOTIDE SEQUENCE</scope>
    <source>
        <tissue evidence="1">Skin</tissue>
    </source>
</reference>
<accession>A0A0B6YGT9</accession>
<sequence>HGTISIRSQNSCTENISNRLEDKTLDIINGNDFLKVISRTDQVIRVCMCTGVTVNSTYIYKD</sequence>
<dbReference type="EMBL" id="HACG01008547">
    <property type="protein sequence ID" value="CEK55412.1"/>
    <property type="molecule type" value="Transcribed_RNA"/>
</dbReference>
<gene>
    <name evidence="1" type="primary">ORF25148</name>
</gene>
<protein>
    <submittedName>
        <fullName evidence="1">Uncharacterized protein</fullName>
    </submittedName>
</protein>
<evidence type="ECO:0000313" key="1">
    <source>
        <dbReference type="EMBL" id="CEK55412.1"/>
    </source>
</evidence>
<name>A0A0B6YGT9_9EUPU</name>